<accession>A0A2K9Z1M8</accession>
<evidence type="ECO:0000256" key="1">
    <source>
        <dbReference type="SAM" id="MobiDB-lite"/>
    </source>
</evidence>
<organism evidence="2 3">
    <name type="scientific">Rhizobium leguminosarum</name>
    <dbReference type="NCBI Taxonomy" id="384"/>
    <lineage>
        <taxon>Bacteria</taxon>
        <taxon>Pseudomonadati</taxon>
        <taxon>Pseudomonadota</taxon>
        <taxon>Alphaproteobacteria</taxon>
        <taxon>Hyphomicrobiales</taxon>
        <taxon>Rhizobiaceae</taxon>
        <taxon>Rhizobium/Agrobacterium group</taxon>
        <taxon>Rhizobium</taxon>
    </lineage>
</organism>
<dbReference type="AlphaFoldDB" id="A0A2K9Z1M8"/>
<name>A0A2K9Z1M8_RHILE</name>
<feature type="compositionally biased region" description="Basic residues" evidence="1">
    <location>
        <begin position="1"/>
        <end position="15"/>
    </location>
</feature>
<feature type="region of interest" description="Disordered" evidence="1">
    <location>
        <begin position="1"/>
        <end position="26"/>
    </location>
</feature>
<dbReference type="Proteomes" id="UP000238523">
    <property type="component" value="Chromosome"/>
</dbReference>
<reference evidence="2 3" key="1">
    <citation type="submission" date="2017-11" db="EMBL/GenBank/DDBJ databases">
        <title>Complete genome of Rhizobium leguminosarum Norway, an ineffective micro-symbiont.</title>
        <authorList>
            <person name="Hoffrichter A."/>
            <person name="Liang J."/>
            <person name="Brachmann A."/>
            <person name="Marin M."/>
        </authorList>
    </citation>
    <scope>NUCLEOTIDE SEQUENCE [LARGE SCALE GENOMIC DNA]</scope>
    <source>
        <strain evidence="2 3">Norway</strain>
    </source>
</reference>
<gene>
    <name evidence="2" type="ORF">CUJ84_Chr001758</name>
</gene>
<evidence type="ECO:0000313" key="3">
    <source>
        <dbReference type="Proteomes" id="UP000238523"/>
    </source>
</evidence>
<sequence length="193" mass="20876">MLHPRRLALSRRRPRSLPQAEAAKGNQVLRRPALPDHRKGAEAGQVAAEQQVIVAPLIASRTGAVRGIASSLCSEFRPHRRPLVGHRARTAPLAGAAIPVIGIPVIALDAMAKGVPPVERLFAFVVLADVVDRLPIRAHGETAGSKAINCLDQLRKILFRHVASSRFRLSISQPCGKPDGAVHFVGSSRYRDR</sequence>
<proteinExistence type="predicted"/>
<dbReference type="EMBL" id="CP025012">
    <property type="protein sequence ID" value="AUW42138.1"/>
    <property type="molecule type" value="Genomic_DNA"/>
</dbReference>
<evidence type="ECO:0000313" key="2">
    <source>
        <dbReference type="EMBL" id="AUW42138.1"/>
    </source>
</evidence>
<protein>
    <submittedName>
        <fullName evidence="2">Uncharacterized protein</fullName>
    </submittedName>
</protein>